<gene>
    <name evidence="1" type="ORF">BT96DRAFT_929130</name>
</gene>
<evidence type="ECO:0000313" key="2">
    <source>
        <dbReference type="Proteomes" id="UP000799118"/>
    </source>
</evidence>
<dbReference type="AlphaFoldDB" id="A0A6A4GGX5"/>
<name>A0A6A4GGX5_9AGAR</name>
<organism evidence="1 2">
    <name type="scientific">Gymnopus androsaceus JB14</name>
    <dbReference type="NCBI Taxonomy" id="1447944"/>
    <lineage>
        <taxon>Eukaryota</taxon>
        <taxon>Fungi</taxon>
        <taxon>Dikarya</taxon>
        <taxon>Basidiomycota</taxon>
        <taxon>Agaricomycotina</taxon>
        <taxon>Agaricomycetes</taxon>
        <taxon>Agaricomycetidae</taxon>
        <taxon>Agaricales</taxon>
        <taxon>Marasmiineae</taxon>
        <taxon>Omphalotaceae</taxon>
        <taxon>Gymnopus</taxon>
    </lineage>
</organism>
<sequence length="83" mass="9462">MVPQQLRWVHILVFRVPPKYTGRRKDVKSLEFGTVQAAYSLSHNVEKPSYGVVVTKSELSETQDSPPAFFETSCLHHAQLLLH</sequence>
<accession>A0A6A4GGX5</accession>
<keyword evidence="2" id="KW-1185">Reference proteome</keyword>
<protein>
    <submittedName>
        <fullName evidence="1">Uncharacterized protein</fullName>
    </submittedName>
</protein>
<evidence type="ECO:0000313" key="1">
    <source>
        <dbReference type="EMBL" id="KAE9384748.1"/>
    </source>
</evidence>
<dbReference type="EMBL" id="ML770087">
    <property type="protein sequence ID" value="KAE9384748.1"/>
    <property type="molecule type" value="Genomic_DNA"/>
</dbReference>
<dbReference type="Proteomes" id="UP000799118">
    <property type="component" value="Unassembled WGS sequence"/>
</dbReference>
<reference evidence="1" key="1">
    <citation type="journal article" date="2019" name="Environ. Microbiol.">
        <title>Fungal ecological strategies reflected in gene transcription - a case study of two litter decomposers.</title>
        <authorList>
            <person name="Barbi F."/>
            <person name="Kohler A."/>
            <person name="Barry K."/>
            <person name="Baskaran P."/>
            <person name="Daum C."/>
            <person name="Fauchery L."/>
            <person name="Ihrmark K."/>
            <person name="Kuo A."/>
            <person name="LaButti K."/>
            <person name="Lipzen A."/>
            <person name="Morin E."/>
            <person name="Grigoriev I.V."/>
            <person name="Henrissat B."/>
            <person name="Lindahl B."/>
            <person name="Martin F."/>
        </authorList>
    </citation>
    <scope>NUCLEOTIDE SEQUENCE</scope>
    <source>
        <strain evidence="1">JB14</strain>
    </source>
</reference>
<proteinExistence type="predicted"/>